<evidence type="ECO:0008006" key="4">
    <source>
        <dbReference type="Google" id="ProtNLM"/>
    </source>
</evidence>
<dbReference type="OrthoDB" id="4358152at2759"/>
<protein>
    <recommendedName>
        <fullName evidence="4">F-box domain-containing protein</fullName>
    </recommendedName>
</protein>
<dbReference type="eggNOG" id="ENOG502T1M9">
    <property type="taxonomic scope" value="Eukaryota"/>
</dbReference>
<dbReference type="InParanoid" id="W3XPU9"/>
<dbReference type="STRING" id="1229662.W3XPU9"/>
<accession>W3XPU9</accession>
<evidence type="ECO:0000313" key="2">
    <source>
        <dbReference type="EMBL" id="ETS88083.1"/>
    </source>
</evidence>
<feature type="region of interest" description="Disordered" evidence="1">
    <location>
        <begin position="302"/>
        <end position="338"/>
    </location>
</feature>
<gene>
    <name evidence="2" type="ORF">PFICI_01911</name>
</gene>
<dbReference type="GeneID" id="19266924"/>
<dbReference type="EMBL" id="KI912109">
    <property type="protein sequence ID" value="ETS88083.1"/>
    <property type="molecule type" value="Genomic_DNA"/>
</dbReference>
<dbReference type="HOGENOM" id="CLU_754605_0_0_1"/>
<dbReference type="Proteomes" id="UP000030651">
    <property type="component" value="Unassembled WGS sequence"/>
</dbReference>
<dbReference type="KEGG" id="pfy:PFICI_01911"/>
<organism evidence="2 3">
    <name type="scientific">Pestalotiopsis fici (strain W106-1 / CGMCC3.15140)</name>
    <dbReference type="NCBI Taxonomy" id="1229662"/>
    <lineage>
        <taxon>Eukaryota</taxon>
        <taxon>Fungi</taxon>
        <taxon>Dikarya</taxon>
        <taxon>Ascomycota</taxon>
        <taxon>Pezizomycotina</taxon>
        <taxon>Sordariomycetes</taxon>
        <taxon>Xylariomycetidae</taxon>
        <taxon>Amphisphaeriales</taxon>
        <taxon>Sporocadaceae</taxon>
        <taxon>Pestalotiopsis</taxon>
    </lineage>
</organism>
<dbReference type="RefSeq" id="XP_007828683.1">
    <property type="nucleotide sequence ID" value="XM_007830492.1"/>
</dbReference>
<name>W3XPU9_PESFW</name>
<keyword evidence="3" id="KW-1185">Reference proteome</keyword>
<proteinExistence type="predicted"/>
<evidence type="ECO:0000313" key="3">
    <source>
        <dbReference type="Proteomes" id="UP000030651"/>
    </source>
</evidence>
<dbReference type="AlphaFoldDB" id="W3XPU9"/>
<evidence type="ECO:0000256" key="1">
    <source>
        <dbReference type="SAM" id="MobiDB-lite"/>
    </source>
</evidence>
<sequence length="367" mass="41920">MSAHKPHWESLPTEISLSILKQLPDPTSLHHCLEASPVAARVFDGYGAEIIEAIFVSGTIHKHTCAMIRMAACLRSSLPQAITNLDTFHEWYLYETTEYRDDIHEWTQAPLRLANQFSSGSDDAVVVPTSILRGVLASHVRNENRMIGCLSTYLTRFRSLQPMHIADQDPDFTWRSEFRGSAPFNFVGAWQLQPSTVLVNKHNIGPPTWCEEQRVLRALWRVQLFEDLKAAERAGRLKGWRKIRRWEYSRKWPFVDMFEEEDEPYFEQHMCLEKELVYTVLDYTESMEEAVVEVTTASSTMSTKTGPYQALPDRMSWKSNASSRQRHRPSRRSTATNSNILLEVNVPPCSAFRGTFTGGADSLFGAS</sequence>
<reference evidence="3" key="1">
    <citation type="journal article" date="2015" name="BMC Genomics">
        <title>Genomic and transcriptomic analysis of the endophytic fungus Pestalotiopsis fici reveals its lifestyle and high potential for synthesis of natural products.</title>
        <authorList>
            <person name="Wang X."/>
            <person name="Zhang X."/>
            <person name="Liu L."/>
            <person name="Xiang M."/>
            <person name="Wang W."/>
            <person name="Sun X."/>
            <person name="Che Y."/>
            <person name="Guo L."/>
            <person name="Liu G."/>
            <person name="Guo L."/>
            <person name="Wang C."/>
            <person name="Yin W.B."/>
            <person name="Stadler M."/>
            <person name="Zhang X."/>
            <person name="Liu X."/>
        </authorList>
    </citation>
    <scope>NUCLEOTIDE SEQUENCE [LARGE SCALE GENOMIC DNA]</scope>
    <source>
        <strain evidence="3">W106-1 / CGMCC3.15140</strain>
    </source>
</reference>